<dbReference type="STRING" id="358681.BBR47_07170"/>
<dbReference type="Proteomes" id="UP000001877">
    <property type="component" value="Chromosome"/>
</dbReference>
<gene>
    <name evidence="1" type="ordered locus">BBR47_07170</name>
</gene>
<dbReference type="KEGG" id="bbe:BBR47_07170"/>
<keyword evidence="2" id="KW-1185">Reference proteome</keyword>
<proteinExistence type="predicted"/>
<name>C0Z4G7_BREBN</name>
<dbReference type="AlphaFoldDB" id="C0Z4G7"/>
<dbReference type="HOGENOM" id="CLU_2822626_0_0_9"/>
<sequence>MKREPAFENEERYFKASRADHGTKVAIIQNNLDKYSVSAMCDVLQIARSTFYYEAKEQPNEDALEI</sequence>
<dbReference type="eggNOG" id="ENOG502ZRR9">
    <property type="taxonomic scope" value="Bacteria"/>
</dbReference>
<organism evidence="1 2">
    <name type="scientific">Brevibacillus brevis (strain 47 / JCM 6285 / NBRC 100599)</name>
    <dbReference type="NCBI Taxonomy" id="358681"/>
    <lineage>
        <taxon>Bacteria</taxon>
        <taxon>Bacillati</taxon>
        <taxon>Bacillota</taxon>
        <taxon>Bacilli</taxon>
        <taxon>Bacillales</taxon>
        <taxon>Paenibacillaceae</taxon>
        <taxon>Brevibacillus</taxon>
    </lineage>
</organism>
<evidence type="ECO:0000313" key="2">
    <source>
        <dbReference type="Proteomes" id="UP000001877"/>
    </source>
</evidence>
<evidence type="ECO:0000313" key="1">
    <source>
        <dbReference type="EMBL" id="BAH41694.1"/>
    </source>
</evidence>
<dbReference type="EMBL" id="AP008955">
    <property type="protein sequence ID" value="BAH41694.1"/>
    <property type="molecule type" value="Genomic_DNA"/>
</dbReference>
<protein>
    <submittedName>
        <fullName evidence="1">Uncharacterized protein</fullName>
    </submittedName>
</protein>
<reference evidence="1 2" key="1">
    <citation type="submission" date="2005-03" db="EMBL/GenBank/DDBJ databases">
        <title>Brevibacillus brevis strain 47, complete genome.</title>
        <authorList>
            <person name="Hosoyama A."/>
            <person name="Yamada R."/>
            <person name="Hongo Y."/>
            <person name="Terui Y."/>
            <person name="Ankai A."/>
            <person name="Masuyama W."/>
            <person name="Sekiguchi M."/>
            <person name="Takeda T."/>
            <person name="Asano K."/>
            <person name="Ohji S."/>
            <person name="Ichikawa N."/>
            <person name="Narita S."/>
            <person name="Aoki N."/>
            <person name="Miura H."/>
            <person name="Matsushita S."/>
            <person name="Sekigawa T."/>
            <person name="Yamagata H."/>
            <person name="Yoshikawa H."/>
            <person name="Udaka S."/>
            <person name="Tanikawa S."/>
            <person name="Fujita N."/>
        </authorList>
    </citation>
    <scope>NUCLEOTIDE SEQUENCE [LARGE SCALE GENOMIC DNA]</scope>
    <source>
        <strain evidence="2">47 / JCM 6285 / NBRC 100599</strain>
    </source>
</reference>
<accession>C0Z4G7</accession>